<dbReference type="Proteomes" id="UP001482231">
    <property type="component" value="Unassembled WGS sequence"/>
</dbReference>
<protein>
    <submittedName>
        <fullName evidence="9">Biopolymer transporter ExbD</fullName>
    </submittedName>
</protein>
<evidence type="ECO:0000256" key="3">
    <source>
        <dbReference type="ARBA" id="ARBA00022475"/>
    </source>
</evidence>
<feature type="transmembrane region" description="Helical" evidence="8">
    <location>
        <begin position="12"/>
        <end position="32"/>
    </location>
</feature>
<dbReference type="Gene3D" id="3.30.420.270">
    <property type="match status" value="1"/>
</dbReference>
<dbReference type="Pfam" id="PF02472">
    <property type="entry name" value="ExbD"/>
    <property type="match status" value="1"/>
</dbReference>
<accession>A0ABV0EH16</accession>
<comment type="similarity">
    <text evidence="2 7">Belongs to the ExbD/TolR family.</text>
</comment>
<evidence type="ECO:0000256" key="8">
    <source>
        <dbReference type="SAM" id="Phobius"/>
    </source>
</evidence>
<comment type="caution">
    <text evidence="9">The sequence shown here is derived from an EMBL/GenBank/DDBJ whole genome shotgun (WGS) entry which is preliminary data.</text>
</comment>
<evidence type="ECO:0000256" key="4">
    <source>
        <dbReference type="ARBA" id="ARBA00022692"/>
    </source>
</evidence>
<proteinExistence type="inferred from homology"/>
<dbReference type="InterPro" id="IPR003400">
    <property type="entry name" value="ExbD"/>
</dbReference>
<dbReference type="PANTHER" id="PTHR30558:SF3">
    <property type="entry name" value="BIOPOLYMER TRANSPORT PROTEIN EXBD-RELATED"/>
    <property type="match status" value="1"/>
</dbReference>
<keyword evidence="3" id="KW-1003">Cell membrane</keyword>
<sequence>MDFRRGRERENVEINLIPMIDVLLVIVIFLAVTTTFSQIAQLQITLPTAEAEKPVQQPAPINVAVDAQGRYLVNGKPFVGKGPEALSVALKQAAGDQSDPMIVISADAQATHQSVINVMEAARLAGFARLTFATQAGRH</sequence>
<organism evidence="9 10">
    <name type="scientific">Thiobacter aerophilum</name>
    <dbReference type="NCBI Taxonomy" id="3121275"/>
    <lineage>
        <taxon>Bacteria</taxon>
        <taxon>Pseudomonadati</taxon>
        <taxon>Pseudomonadota</taxon>
        <taxon>Betaproteobacteria</taxon>
        <taxon>Burkholderiales</taxon>
        <taxon>Thiobacteraceae</taxon>
        <taxon>Thiobacter</taxon>
    </lineage>
</organism>
<comment type="subcellular location">
    <subcellularLocation>
        <location evidence="1">Cell membrane</location>
        <topology evidence="1">Single-pass membrane protein</topology>
    </subcellularLocation>
    <subcellularLocation>
        <location evidence="7">Cell membrane</location>
        <topology evidence="7">Single-pass type II membrane protein</topology>
    </subcellularLocation>
</comment>
<evidence type="ECO:0000313" key="10">
    <source>
        <dbReference type="Proteomes" id="UP001482231"/>
    </source>
</evidence>
<keyword evidence="5 8" id="KW-1133">Transmembrane helix</keyword>
<keyword evidence="6 8" id="KW-0472">Membrane</keyword>
<dbReference type="EMBL" id="JBAJEX010000005">
    <property type="protein sequence ID" value="MEO1767112.1"/>
    <property type="molecule type" value="Genomic_DNA"/>
</dbReference>
<keyword evidence="4 7" id="KW-0812">Transmembrane</keyword>
<keyword evidence="7" id="KW-0813">Transport</keyword>
<keyword evidence="7" id="KW-0653">Protein transport</keyword>
<evidence type="ECO:0000256" key="2">
    <source>
        <dbReference type="ARBA" id="ARBA00005811"/>
    </source>
</evidence>
<evidence type="ECO:0000256" key="7">
    <source>
        <dbReference type="RuleBase" id="RU003879"/>
    </source>
</evidence>
<evidence type="ECO:0000256" key="5">
    <source>
        <dbReference type="ARBA" id="ARBA00022989"/>
    </source>
</evidence>
<name>A0ABV0EH16_9BURK</name>
<evidence type="ECO:0000256" key="6">
    <source>
        <dbReference type="ARBA" id="ARBA00023136"/>
    </source>
</evidence>
<evidence type="ECO:0000256" key="1">
    <source>
        <dbReference type="ARBA" id="ARBA00004162"/>
    </source>
</evidence>
<dbReference type="PANTHER" id="PTHR30558">
    <property type="entry name" value="EXBD MEMBRANE COMPONENT OF PMF-DRIVEN MACROMOLECULE IMPORT SYSTEM"/>
    <property type="match status" value="1"/>
</dbReference>
<keyword evidence="10" id="KW-1185">Reference proteome</keyword>
<gene>
    <name evidence="9" type="ORF">V6E02_07795</name>
</gene>
<reference evidence="9 10" key="1">
    <citation type="submission" date="2024-02" db="EMBL/GenBank/DDBJ databases">
        <title>New thermophilic sulfur-oxidizing bacteria from a hot springs of the Uzon caldera (Kamchatka, Russia).</title>
        <authorList>
            <person name="Dukat A.M."/>
            <person name="Elcheninov A.G."/>
            <person name="Frolov E.N."/>
        </authorList>
    </citation>
    <scope>NUCLEOTIDE SEQUENCE [LARGE SCALE GENOMIC DNA]</scope>
    <source>
        <strain evidence="9 10">AK1</strain>
    </source>
</reference>
<dbReference type="RefSeq" id="WP_347308221.1">
    <property type="nucleotide sequence ID" value="NZ_JBAJEX010000005.1"/>
</dbReference>
<evidence type="ECO:0000313" key="9">
    <source>
        <dbReference type="EMBL" id="MEO1767112.1"/>
    </source>
</evidence>